<dbReference type="SUPFAM" id="SSF52954">
    <property type="entry name" value="Class II aaRS ABD-related"/>
    <property type="match status" value="1"/>
</dbReference>
<feature type="domain" description="Brix" evidence="1">
    <location>
        <begin position="94"/>
        <end position="275"/>
    </location>
</feature>
<dbReference type="GO" id="GO:0042134">
    <property type="term" value="F:rRNA primary transcript binding"/>
    <property type="evidence" value="ECO:0007669"/>
    <property type="project" value="InterPro"/>
</dbReference>
<dbReference type="InterPro" id="IPR044281">
    <property type="entry name" value="IMP4/RPF1"/>
</dbReference>
<proteinExistence type="predicted"/>
<dbReference type="Pfam" id="PF04427">
    <property type="entry name" value="Brix"/>
    <property type="match status" value="1"/>
</dbReference>
<dbReference type="GO" id="GO:0032040">
    <property type="term" value="C:small-subunit processome"/>
    <property type="evidence" value="ECO:0007669"/>
    <property type="project" value="TreeGrafter"/>
</dbReference>
<gene>
    <name evidence="3" type="primary">LOC103510671</name>
</gene>
<dbReference type="Gene3D" id="3.40.50.10480">
    <property type="entry name" value="Probable brix-domain ribosomal biogenesis protein"/>
    <property type="match status" value="1"/>
</dbReference>
<organism evidence="2 3">
    <name type="scientific">Diaphorina citri</name>
    <name type="common">Asian citrus psyllid</name>
    <dbReference type="NCBI Taxonomy" id="121845"/>
    <lineage>
        <taxon>Eukaryota</taxon>
        <taxon>Metazoa</taxon>
        <taxon>Ecdysozoa</taxon>
        <taxon>Arthropoda</taxon>
        <taxon>Hexapoda</taxon>
        <taxon>Insecta</taxon>
        <taxon>Pterygota</taxon>
        <taxon>Neoptera</taxon>
        <taxon>Paraneoptera</taxon>
        <taxon>Hemiptera</taxon>
        <taxon>Sternorrhyncha</taxon>
        <taxon>Psylloidea</taxon>
        <taxon>Psyllidae</taxon>
        <taxon>Diaphorininae</taxon>
        <taxon>Diaphorina</taxon>
    </lineage>
</organism>
<dbReference type="InterPro" id="IPR007109">
    <property type="entry name" value="Brix"/>
</dbReference>
<dbReference type="PROSITE" id="PS50833">
    <property type="entry name" value="BRIX"/>
    <property type="match status" value="1"/>
</dbReference>
<evidence type="ECO:0000259" key="1">
    <source>
        <dbReference type="PROSITE" id="PS50833"/>
    </source>
</evidence>
<dbReference type="PANTHER" id="PTHR22734">
    <property type="entry name" value="U3 SMALL NUCLEOLAR RIBONUCLEOPROTEIN PROTEIN IMP4"/>
    <property type="match status" value="1"/>
</dbReference>
<dbReference type="OMA" id="IGTMSEQ"/>
<dbReference type="GO" id="GO:0005654">
    <property type="term" value="C:nucleoplasm"/>
    <property type="evidence" value="ECO:0007669"/>
    <property type="project" value="UniProtKB-ARBA"/>
</dbReference>
<evidence type="ECO:0000313" key="3">
    <source>
        <dbReference type="RefSeq" id="XP_017300161.1"/>
    </source>
</evidence>
<accession>A0A1S4ED59</accession>
<dbReference type="RefSeq" id="XP_017300161.1">
    <property type="nucleotide sequence ID" value="XM_017444672.2"/>
</dbReference>
<dbReference type="GeneID" id="103510671"/>
<keyword evidence="2" id="KW-1185">Reference proteome</keyword>
<name>A0A1S4ED59_DIACI</name>
<sequence>MLRRQARLRREYLYRKSLEEKQRAIQEKKDRLRKSLDGNKKIPTDLKNQALSLQRKLDWEDEGPELAVSIGTETSGGGLTHQDDEYRWAGIEDPKIMITTSRDPSSRLKMFVKELRLIFPNSQRMNRGNYEMKQLIHACRANDVTDFIVVHEHRGIPDTLVICHLPYGPTAYFTMSDVIMRHDIPDLGTMSEQYPHLVFHNFKTQLGQRVMSILKYLFPVPKEDSKRIVTFANHDDYISFRHHNYKRVDGKDIELKEVGPRFQLKLYEIKLGTLDTVEAADTEWALRPYMNTNAKRRFLSQEDGWAEEDDADFV</sequence>
<dbReference type="PANTHER" id="PTHR22734:SF2">
    <property type="entry name" value="U3 SMALL NUCLEOLAR RIBONUCLEOPROTEIN PROTEIN IMP4"/>
    <property type="match status" value="1"/>
</dbReference>
<dbReference type="SMART" id="SM00879">
    <property type="entry name" value="Brix"/>
    <property type="match status" value="1"/>
</dbReference>
<dbReference type="STRING" id="121845.A0A1S4ED59"/>
<dbReference type="PaxDb" id="121845-A0A1S4ED59"/>
<dbReference type="GO" id="GO:0042274">
    <property type="term" value="P:ribosomal small subunit biogenesis"/>
    <property type="evidence" value="ECO:0007669"/>
    <property type="project" value="UniProtKB-ARBA"/>
</dbReference>
<dbReference type="GO" id="GO:0006364">
    <property type="term" value="P:rRNA processing"/>
    <property type="evidence" value="ECO:0007669"/>
    <property type="project" value="InterPro"/>
</dbReference>
<evidence type="ECO:0000313" key="2">
    <source>
        <dbReference type="Proteomes" id="UP000079169"/>
    </source>
</evidence>
<dbReference type="Proteomes" id="UP000079169">
    <property type="component" value="Unplaced"/>
</dbReference>
<dbReference type="AlphaFoldDB" id="A0A1S4ED59"/>
<protein>
    <submittedName>
        <fullName evidence="3">U3 small nucleolar ribonucleoprotein protein IMP4</fullName>
    </submittedName>
</protein>
<dbReference type="GO" id="GO:0030515">
    <property type="term" value="F:snoRNA binding"/>
    <property type="evidence" value="ECO:0007669"/>
    <property type="project" value="TreeGrafter"/>
</dbReference>
<reference evidence="3" key="1">
    <citation type="submission" date="2025-08" db="UniProtKB">
        <authorList>
            <consortium name="RefSeq"/>
        </authorList>
    </citation>
    <scope>IDENTIFICATION</scope>
</reference>
<dbReference type="FunFam" id="3.40.50.10480:FF:000001">
    <property type="entry name" value="IMP4, U3 small nucleolar ribonucleoprotein"/>
    <property type="match status" value="1"/>
</dbReference>
<dbReference type="GO" id="GO:0034457">
    <property type="term" value="C:Mpp10 complex"/>
    <property type="evidence" value="ECO:0007669"/>
    <property type="project" value="UniProtKB-ARBA"/>
</dbReference>
<dbReference type="KEGG" id="dci:103510671"/>
<keyword evidence="3" id="KW-0687">Ribonucleoprotein</keyword>